<dbReference type="EMBL" id="NNAY01000482">
    <property type="protein sequence ID" value="OXU28073.1"/>
    <property type="molecule type" value="Genomic_DNA"/>
</dbReference>
<accession>A0A232FC73</accession>
<reference evidence="1 2" key="1">
    <citation type="journal article" date="2017" name="Curr. Biol.">
        <title>The Evolution of Venom by Co-option of Single-Copy Genes.</title>
        <authorList>
            <person name="Martinson E.O."/>
            <person name="Mrinalini"/>
            <person name="Kelkar Y.D."/>
            <person name="Chang C.H."/>
            <person name="Werren J.H."/>
        </authorList>
    </citation>
    <scope>NUCLEOTIDE SEQUENCE [LARGE SCALE GENOMIC DNA]</scope>
    <source>
        <strain evidence="1 2">Alberta</strain>
        <tissue evidence="1">Whole body</tissue>
    </source>
</reference>
<evidence type="ECO:0000313" key="1">
    <source>
        <dbReference type="EMBL" id="OXU28073.1"/>
    </source>
</evidence>
<keyword evidence="2" id="KW-1185">Reference proteome</keyword>
<evidence type="ECO:0000313" key="2">
    <source>
        <dbReference type="Proteomes" id="UP000215335"/>
    </source>
</evidence>
<name>A0A232FC73_9HYME</name>
<dbReference type="Proteomes" id="UP000215335">
    <property type="component" value="Unassembled WGS sequence"/>
</dbReference>
<protein>
    <submittedName>
        <fullName evidence="1">Uncharacterized protein</fullName>
    </submittedName>
</protein>
<dbReference type="AlphaFoldDB" id="A0A232FC73"/>
<sequence>MPFDRRNNRGTAFYINQAIRLYITPYY</sequence>
<gene>
    <name evidence="1" type="ORF">TSAR_000156</name>
</gene>
<comment type="caution">
    <text evidence="1">The sequence shown here is derived from an EMBL/GenBank/DDBJ whole genome shotgun (WGS) entry which is preliminary data.</text>
</comment>
<proteinExistence type="predicted"/>
<organism evidence="1 2">
    <name type="scientific">Trichomalopsis sarcophagae</name>
    <dbReference type="NCBI Taxonomy" id="543379"/>
    <lineage>
        <taxon>Eukaryota</taxon>
        <taxon>Metazoa</taxon>
        <taxon>Ecdysozoa</taxon>
        <taxon>Arthropoda</taxon>
        <taxon>Hexapoda</taxon>
        <taxon>Insecta</taxon>
        <taxon>Pterygota</taxon>
        <taxon>Neoptera</taxon>
        <taxon>Endopterygota</taxon>
        <taxon>Hymenoptera</taxon>
        <taxon>Apocrita</taxon>
        <taxon>Proctotrupomorpha</taxon>
        <taxon>Chalcidoidea</taxon>
        <taxon>Pteromalidae</taxon>
        <taxon>Pteromalinae</taxon>
        <taxon>Trichomalopsis</taxon>
    </lineage>
</organism>